<keyword evidence="2" id="KW-1185">Reference proteome</keyword>
<evidence type="ECO:0000313" key="1">
    <source>
        <dbReference type="EMBL" id="KAK0417464.1"/>
    </source>
</evidence>
<accession>A0AA39I672</accession>
<dbReference type="EMBL" id="JAUCMV010000002">
    <property type="protein sequence ID" value="KAK0417464.1"/>
    <property type="molecule type" value="Genomic_DNA"/>
</dbReference>
<gene>
    <name evidence="1" type="ORF">QR680_013025</name>
</gene>
<dbReference type="Proteomes" id="UP001175271">
    <property type="component" value="Unassembled WGS sequence"/>
</dbReference>
<name>A0AA39I672_9BILA</name>
<organism evidence="1 2">
    <name type="scientific">Steinernema hermaphroditum</name>
    <dbReference type="NCBI Taxonomy" id="289476"/>
    <lineage>
        <taxon>Eukaryota</taxon>
        <taxon>Metazoa</taxon>
        <taxon>Ecdysozoa</taxon>
        <taxon>Nematoda</taxon>
        <taxon>Chromadorea</taxon>
        <taxon>Rhabditida</taxon>
        <taxon>Tylenchina</taxon>
        <taxon>Panagrolaimomorpha</taxon>
        <taxon>Strongyloidoidea</taxon>
        <taxon>Steinernematidae</taxon>
        <taxon>Steinernema</taxon>
    </lineage>
</organism>
<dbReference type="AlphaFoldDB" id="A0AA39I672"/>
<protein>
    <submittedName>
        <fullName evidence="1">Uncharacterized protein</fullName>
    </submittedName>
</protein>
<reference evidence="1" key="1">
    <citation type="submission" date="2023-06" db="EMBL/GenBank/DDBJ databases">
        <title>Genomic analysis of the entomopathogenic nematode Steinernema hermaphroditum.</title>
        <authorList>
            <person name="Schwarz E.M."/>
            <person name="Heppert J.K."/>
            <person name="Baniya A."/>
            <person name="Schwartz H.T."/>
            <person name="Tan C.-H."/>
            <person name="Antoshechkin I."/>
            <person name="Sternberg P.W."/>
            <person name="Goodrich-Blair H."/>
            <person name="Dillman A.R."/>
        </authorList>
    </citation>
    <scope>NUCLEOTIDE SEQUENCE</scope>
    <source>
        <strain evidence="1">PS9179</strain>
        <tissue evidence="1">Whole animal</tissue>
    </source>
</reference>
<comment type="caution">
    <text evidence="1">The sequence shown here is derived from an EMBL/GenBank/DDBJ whole genome shotgun (WGS) entry which is preliminary data.</text>
</comment>
<proteinExistence type="predicted"/>
<sequence length="364" mass="39863">MWHHFRDSLGGVSERSKILPAIAVVHRASRSRAAAECRRVADHSFCWDNLTGTEGTLLSGLCLQKSPSGPNNCNSPASVTDSTRCLFSRYLIAFVPKKRFTVAVVWAENAKKRVGGAWYWIFGGSANFCPLIQASATSTRFEFRELVDGTHTGVLVFPGLGSAQQPCWNGGGDCSARRAGDGRSPRRESCTFESQGVAKNESTFDDLRGAASPLMRPVSEAIVAKPKNTRTTPFSVINWDTEGGRLFRGDAESNGLPHKSGGFSRRRIGAEVVEKVASGRPLRRHLRNRKQLRNILARRRFITVSLGGNSLCAAVRERRMKARGPRQLPFRAPSATGGTPADVRIEVRFEFGRETAPTRPGDGH</sequence>
<evidence type="ECO:0000313" key="2">
    <source>
        <dbReference type="Proteomes" id="UP001175271"/>
    </source>
</evidence>